<keyword evidence="2" id="KW-0436">Ligase</keyword>
<protein>
    <submittedName>
        <fullName evidence="3">Uncharacterized protein</fullName>
    </submittedName>
</protein>
<evidence type="ECO:0000256" key="2">
    <source>
        <dbReference type="ARBA" id="ARBA00022598"/>
    </source>
</evidence>
<evidence type="ECO:0000313" key="4">
    <source>
        <dbReference type="Proteomes" id="UP001595912"/>
    </source>
</evidence>
<name>A0ABV9WGH3_9ACTN</name>
<gene>
    <name evidence="3" type="ORF">ACFPIJ_57985</name>
</gene>
<dbReference type="EMBL" id="JBHSIU010000126">
    <property type="protein sequence ID" value="MFC5007489.1"/>
    <property type="molecule type" value="Genomic_DNA"/>
</dbReference>
<keyword evidence="4" id="KW-1185">Reference proteome</keyword>
<evidence type="ECO:0000256" key="1">
    <source>
        <dbReference type="ARBA" id="ARBA00006432"/>
    </source>
</evidence>
<proteinExistence type="inferred from homology"/>
<dbReference type="InterPro" id="IPR042099">
    <property type="entry name" value="ANL_N_sf"/>
</dbReference>
<accession>A0ABV9WGH3</accession>
<dbReference type="Proteomes" id="UP001595912">
    <property type="component" value="Unassembled WGS sequence"/>
</dbReference>
<sequence>MSSTSFAAAAASTTVQDILARLRDLAVLDGDRLAVIDAHRVVTFAELWHAGYEYVTQYRSDRTVRPVPARPYAATITTALGIWLAGGIPMPVPAATRMTMLDPLVLQVDKIGHWCQPWRAHLHTEPGGQRLYVAGGEPPTNPRVGDALGLAAGGTALLCAPLSAAAVFDTAVRQLMLGGTVVLRPQFSPQDWLATVVETGADWAVLAPGQMVGLIQQQEDLPGWLDVAVRTLHRIVVPAAVPAINVGYLAALTAHTGAAVTTWYHAPVYDGALSTPGGDPATLTPLPGVLLRTVDPAGQPTPPGMAGLIEASSSSGATAHRADQPCTPAAQWRTSGDIGTIDGDGRLTLRRLDRARHYRTSAGPADTAKVRVAALQQTLNAHPGVASHAVHVVPDAGGVPRAHVRVRASTASLTSAALARHCAALDTPCPAEHITITSSGEL</sequence>
<dbReference type="SUPFAM" id="SSF56801">
    <property type="entry name" value="Acetyl-CoA synthetase-like"/>
    <property type="match status" value="1"/>
</dbReference>
<organism evidence="3 4">
    <name type="scientific">Dactylosporangium cerinum</name>
    <dbReference type="NCBI Taxonomy" id="1434730"/>
    <lineage>
        <taxon>Bacteria</taxon>
        <taxon>Bacillati</taxon>
        <taxon>Actinomycetota</taxon>
        <taxon>Actinomycetes</taxon>
        <taxon>Micromonosporales</taxon>
        <taxon>Micromonosporaceae</taxon>
        <taxon>Dactylosporangium</taxon>
    </lineage>
</organism>
<dbReference type="PANTHER" id="PTHR24096">
    <property type="entry name" value="LONG-CHAIN-FATTY-ACID--COA LIGASE"/>
    <property type="match status" value="1"/>
</dbReference>
<evidence type="ECO:0000313" key="3">
    <source>
        <dbReference type="EMBL" id="MFC5007489.1"/>
    </source>
</evidence>
<comment type="similarity">
    <text evidence="1">Belongs to the ATP-dependent AMP-binding enzyme family.</text>
</comment>
<reference evidence="4" key="1">
    <citation type="journal article" date="2019" name="Int. J. Syst. Evol. Microbiol.">
        <title>The Global Catalogue of Microorganisms (GCM) 10K type strain sequencing project: providing services to taxonomists for standard genome sequencing and annotation.</title>
        <authorList>
            <consortium name="The Broad Institute Genomics Platform"/>
            <consortium name="The Broad Institute Genome Sequencing Center for Infectious Disease"/>
            <person name="Wu L."/>
            <person name="Ma J."/>
        </authorList>
    </citation>
    <scope>NUCLEOTIDE SEQUENCE [LARGE SCALE GENOMIC DNA]</scope>
    <source>
        <strain evidence="4">CGMCC 4.7152</strain>
    </source>
</reference>
<dbReference type="Gene3D" id="3.40.50.12780">
    <property type="entry name" value="N-terminal domain of ligase-like"/>
    <property type="match status" value="1"/>
</dbReference>
<comment type="caution">
    <text evidence="3">The sequence shown here is derived from an EMBL/GenBank/DDBJ whole genome shotgun (WGS) entry which is preliminary data.</text>
</comment>
<dbReference type="RefSeq" id="WP_380128130.1">
    <property type="nucleotide sequence ID" value="NZ_JBHSIU010000126.1"/>
</dbReference>
<dbReference type="PANTHER" id="PTHR24096:SF149">
    <property type="entry name" value="AMP-BINDING DOMAIN-CONTAINING PROTEIN-RELATED"/>
    <property type="match status" value="1"/>
</dbReference>